<dbReference type="Proteomes" id="UP000232230">
    <property type="component" value="Chromosome"/>
</dbReference>
<accession>A0A2K8NYE9</accession>
<organism evidence="3 4">
    <name type="scientific">Williamsoniiplasma somnilux</name>
    <dbReference type="NCBI Taxonomy" id="215578"/>
    <lineage>
        <taxon>Bacteria</taxon>
        <taxon>Bacillati</taxon>
        <taxon>Mycoplasmatota</taxon>
        <taxon>Mollicutes</taxon>
        <taxon>Entomoplasmatales</taxon>
        <taxon>Williamsoniiplasma</taxon>
    </lineage>
</organism>
<evidence type="ECO:0000256" key="2">
    <source>
        <dbReference type="SAM" id="Phobius"/>
    </source>
</evidence>
<reference evidence="3 4" key="1">
    <citation type="submission" date="2017-11" db="EMBL/GenBank/DDBJ databases">
        <title>Genome sequence of Entomoplasma somnilux PYAN-1 (ATCC 49194).</title>
        <authorList>
            <person name="Lo W.-S."/>
            <person name="Gasparich G.E."/>
            <person name="Kuo C.-H."/>
        </authorList>
    </citation>
    <scope>NUCLEOTIDE SEQUENCE [LARGE SCALE GENOMIC DNA]</scope>
    <source>
        <strain evidence="3 4">PYAN-1</strain>
    </source>
</reference>
<feature type="region of interest" description="Disordered" evidence="1">
    <location>
        <begin position="283"/>
        <end position="305"/>
    </location>
</feature>
<evidence type="ECO:0000256" key="1">
    <source>
        <dbReference type="SAM" id="MobiDB-lite"/>
    </source>
</evidence>
<feature type="transmembrane region" description="Helical" evidence="2">
    <location>
        <begin position="75"/>
        <end position="97"/>
    </location>
</feature>
<feature type="compositionally biased region" description="Basic residues" evidence="1">
    <location>
        <begin position="283"/>
        <end position="297"/>
    </location>
</feature>
<name>A0A2K8NYE9_9MOLU</name>
<sequence>MEKQQKTNNKKEVLKKAKINKVKIGLICAVVAIIVAFFLIKIVNAIVNKWSILEAFKTIGITPPTNLNLSNIIDYIANIILLIVLPILVLTWIVLVIKFKQKITLKQAQASENTNINPDVLEIENPDADIYPYQEEDKTFFEEINDESDNELTFLQQRAKSDGSILIKENLSELVKNAYKIKNYAILNNIDVEDVVLDEMTKKELILFMKKIGDKLKKVEYQKLNFQDLSAKETSEIIKNNDDVQFNKKKPAKNVDNVNKAEINKKKPAKNVDKANEVKINKKKPIVRKKKVSKKLPKKIELKED</sequence>
<protein>
    <submittedName>
        <fullName evidence="3">Uncharacterized protein</fullName>
    </submittedName>
</protein>
<keyword evidence="2" id="KW-1133">Transmembrane helix</keyword>
<evidence type="ECO:0000313" key="3">
    <source>
        <dbReference type="EMBL" id="ATZ18862.1"/>
    </source>
</evidence>
<dbReference type="EMBL" id="CP024965">
    <property type="protein sequence ID" value="ATZ18862.1"/>
    <property type="molecule type" value="Genomic_DNA"/>
</dbReference>
<keyword evidence="4" id="KW-1185">Reference proteome</keyword>
<keyword evidence="2" id="KW-0472">Membrane</keyword>
<gene>
    <name evidence="3" type="ORF">ESOMN_v1c04800</name>
</gene>
<keyword evidence="2" id="KW-0812">Transmembrane</keyword>
<dbReference type="AlphaFoldDB" id="A0A2K8NYE9"/>
<feature type="transmembrane region" description="Helical" evidence="2">
    <location>
        <begin position="24"/>
        <end position="47"/>
    </location>
</feature>
<proteinExistence type="predicted"/>
<dbReference type="RefSeq" id="WP_024863383.1">
    <property type="nucleotide sequence ID" value="NZ_CP024965.1"/>
</dbReference>
<dbReference type="KEGG" id="esx:ESOMN_v1c04800"/>
<evidence type="ECO:0000313" key="4">
    <source>
        <dbReference type="Proteomes" id="UP000232230"/>
    </source>
</evidence>